<gene>
    <name evidence="3" type="ORF">PG999_011676</name>
</gene>
<accession>A0AAW0QFI7</accession>
<feature type="compositionally biased region" description="Basic and acidic residues" evidence="1">
    <location>
        <begin position="1"/>
        <end position="11"/>
    </location>
</feature>
<feature type="region of interest" description="Disordered" evidence="1">
    <location>
        <begin position="197"/>
        <end position="235"/>
    </location>
</feature>
<dbReference type="Proteomes" id="UP001392437">
    <property type="component" value="Unassembled WGS sequence"/>
</dbReference>
<organism evidence="3 4">
    <name type="scientific">Apiospora kogelbergensis</name>
    <dbReference type="NCBI Taxonomy" id="1337665"/>
    <lineage>
        <taxon>Eukaryota</taxon>
        <taxon>Fungi</taxon>
        <taxon>Dikarya</taxon>
        <taxon>Ascomycota</taxon>
        <taxon>Pezizomycotina</taxon>
        <taxon>Sordariomycetes</taxon>
        <taxon>Xylariomycetidae</taxon>
        <taxon>Amphisphaeriales</taxon>
        <taxon>Apiosporaceae</taxon>
        <taxon>Apiospora</taxon>
    </lineage>
</organism>
<feature type="compositionally biased region" description="Polar residues" evidence="1">
    <location>
        <begin position="225"/>
        <end position="235"/>
    </location>
</feature>
<protein>
    <submittedName>
        <fullName evidence="3">Uncharacterized protein</fullName>
    </submittedName>
</protein>
<feature type="compositionally biased region" description="Basic and acidic residues" evidence="1">
    <location>
        <begin position="44"/>
        <end position="53"/>
    </location>
</feature>
<feature type="compositionally biased region" description="Polar residues" evidence="1">
    <location>
        <begin position="55"/>
        <end position="104"/>
    </location>
</feature>
<feature type="compositionally biased region" description="Basic and acidic residues" evidence="1">
    <location>
        <begin position="25"/>
        <end position="35"/>
    </location>
</feature>
<feature type="compositionally biased region" description="Polar residues" evidence="1">
    <location>
        <begin position="785"/>
        <end position="797"/>
    </location>
</feature>
<dbReference type="AlphaFoldDB" id="A0AAW0QFI7"/>
<feature type="compositionally biased region" description="Basic and acidic residues" evidence="1">
    <location>
        <begin position="750"/>
        <end position="765"/>
    </location>
</feature>
<feature type="compositionally biased region" description="Low complexity" evidence="1">
    <location>
        <begin position="129"/>
        <end position="148"/>
    </location>
</feature>
<keyword evidence="2" id="KW-0812">Transmembrane</keyword>
<feature type="transmembrane region" description="Helical" evidence="2">
    <location>
        <begin position="896"/>
        <end position="922"/>
    </location>
</feature>
<evidence type="ECO:0000313" key="3">
    <source>
        <dbReference type="EMBL" id="KAK8101302.1"/>
    </source>
</evidence>
<keyword evidence="2" id="KW-0472">Membrane</keyword>
<evidence type="ECO:0000256" key="2">
    <source>
        <dbReference type="SAM" id="Phobius"/>
    </source>
</evidence>
<feature type="region of interest" description="Disordered" evidence="1">
    <location>
        <begin position="1"/>
        <end position="164"/>
    </location>
</feature>
<feature type="compositionally biased region" description="Basic and acidic residues" evidence="1">
    <location>
        <begin position="114"/>
        <end position="125"/>
    </location>
</feature>
<name>A0AAW0QFI7_9PEZI</name>
<proteinExistence type="predicted"/>
<reference evidence="3 4" key="1">
    <citation type="submission" date="2023-01" db="EMBL/GenBank/DDBJ databases">
        <title>Analysis of 21 Apiospora genomes using comparative genomics revels a genus with tremendous synthesis potential of carbohydrate active enzymes and secondary metabolites.</title>
        <authorList>
            <person name="Sorensen T."/>
        </authorList>
    </citation>
    <scope>NUCLEOTIDE SEQUENCE [LARGE SCALE GENOMIC DNA]</scope>
    <source>
        <strain evidence="3 4">CBS 117206</strain>
    </source>
</reference>
<feature type="region of interest" description="Disordered" evidence="1">
    <location>
        <begin position="473"/>
        <end position="557"/>
    </location>
</feature>
<sequence>MPGSGKPREEGDLFPSFLNQTPPDPVHEQTPDRPKRSLTPRGHIFRDFSEAHRNITGSSRLKSTNPFATPPHDSSNDIPLQDLSSPYLPNSNGRMLSDQPSSQPFDFVLPYPQRSDKGRSLTDHKHVSRGSSVFASSSGFEDGSSVSSKGAAAEATDDSQKADTSKCTADKLLDQHVEIDLQRRSSHDSVVNDYLLAFPKPRGRKQNNSQAGRSKSITPCPKPPSQRNNREGSLTVNYQARTPHLTPTHSILLKKTVLDTPDIDAKGRTRPSSHEGVTITDSDHSFIDEDTLRYLRHGHHSLLPSPLRVPSDATDVFSDQIRKPGLLGEVETSFKNGTFFESRSDPFKYDSREYRAALQAAREREVSQALEVGVDVDCALSYPDKNQAGQEGMDLNNEGIKVKPREHLGQSVGNFYDSTTLDALRGQGPKPVCDEADIKVIVMALTAQGHVLNNEEAQNHLFGRDAKKGSSIAAGIPKEATKEGDWVTEATSEVEFDTGATAPFSDDRSSRMIKVTGSSVADVSDHGSDGAPLRRFNSGNHILRHPPGPRNTSPRRYDVHDLKDTEQRVMLPRPNFPRINMFAQNSLRTRPDVPSKPGRHPFPPNMRPQMQNPFTRRRSGYQRAGPSSYFGYARDRTKSSKYDFRDSASSYGQASAMNHAAGDTYGTLPSTSMGSINTQKVLAFANTQANPYDNRLEPDTEIRKPTSDHARNFEGGYSDPGEQYQPAAAVSPADNGTTPTDRSFPFPLLDLREAQELQKKQRESGNTDETEDSTTRYQRAMSGTAGRNTATPTQLQQPRRAYVHPNSGARRLGRASTLSSSFSPPSWFVGGDGCPGPPIFKWFTIEQSPRQPRLLPVDKSARRTGGHAIDEPSITVDESAEADNISPWGCQRRKQFFYMILALSVLPFFGIMALHGSFNTLLASYTEGKVFRFTKKQRRAIKLMLVTEAIICVAIALIVIFVQFSKA</sequence>
<evidence type="ECO:0000313" key="4">
    <source>
        <dbReference type="Proteomes" id="UP001392437"/>
    </source>
</evidence>
<keyword evidence="2" id="KW-1133">Transmembrane helix</keyword>
<feature type="region of interest" description="Disordered" evidence="1">
    <location>
        <begin position="689"/>
        <end position="802"/>
    </location>
</feature>
<keyword evidence="4" id="KW-1185">Reference proteome</keyword>
<feature type="transmembrane region" description="Helical" evidence="2">
    <location>
        <begin position="943"/>
        <end position="964"/>
    </location>
</feature>
<comment type="caution">
    <text evidence="3">The sequence shown here is derived from an EMBL/GenBank/DDBJ whole genome shotgun (WGS) entry which is preliminary data.</text>
</comment>
<feature type="region of interest" description="Disordered" evidence="1">
    <location>
        <begin position="588"/>
        <end position="633"/>
    </location>
</feature>
<feature type="compositionally biased region" description="Polar residues" evidence="1">
    <location>
        <begin position="206"/>
        <end position="217"/>
    </location>
</feature>
<feature type="compositionally biased region" description="Basic and acidic residues" evidence="1">
    <location>
        <begin position="694"/>
        <end position="712"/>
    </location>
</feature>
<dbReference type="EMBL" id="JAQQWP010000009">
    <property type="protein sequence ID" value="KAK8101302.1"/>
    <property type="molecule type" value="Genomic_DNA"/>
</dbReference>
<evidence type="ECO:0000256" key="1">
    <source>
        <dbReference type="SAM" id="MobiDB-lite"/>
    </source>
</evidence>